<dbReference type="GO" id="GO:0043138">
    <property type="term" value="F:3'-5' DNA helicase activity"/>
    <property type="evidence" value="ECO:0007669"/>
    <property type="project" value="UniProtKB-EC"/>
</dbReference>
<dbReference type="SMART" id="SM00487">
    <property type="entry name" value="DEXDc"/>
    <property type="match status" value="1"/>
</dbReference>
<accession>A0A6J8CWQ5</accession>
<dbReference type="Pfam" id="PF00271">
    <property type="entry name" value="Helicase_C"/>
    <property type="match status" value="1"/>
</dbReference>
<keyword evidence="6" id="KW-0238">DNA-binding</keyword>
<keyword evidence="2" id="KW-0547">Nucleotide-binding</keyword>
<dbReference type="InterPro" id="IPR014001">
    <property type="entry name" value="Helicase_ATP-bd"/>
</dbReference>
<evidence type="ECO:0000313" key="15">
    <source>
        <dbReference type="Proteomes" id="UP000507470"/>
    </source>
</evidence>
<dbReference type="OrthoDB" id="6050068at2759"/>
<feature type="domain" description="Helicase C-terminal" evidence="13">
    <location>
        <begin position="222"/>
        <end position="400"/>
    </location>
</feature>
<dbReference type="InterPro" id="IPR027417">
    <property type="entry name" value="P-loop_NTPase"/>
</dbReference>
<dbReference type="GO" id="GO:0009378">
    <property type="term" value="F:four-way junction helicase activity"/>
    <property type="evidence" value="ECO:0007669"/>
    <property type="project" value="TreeGrafter"/>
</dbReference>
<comment type="catalytic activity">
    <reaction evidence="9">
        <text>Couples ATP hydrolysis with the unwinding of duplex DNA by translocating in the 3'-5' direction.</text>
        <dbReference type="EC" id="5.6.2.4"/>
    </reaction>
</comment>
<dbReference type="Gene3D" id="3.40.50.300">
    <property type="entry name" value="P-loop containing nucleotide triphosphate hydrolases"/>
    <property type="match status" value="2"/>
</dbReference>
<dbReference type="PANTHER" id="PTHR13710:SF153">
    <property type="entry name" value="RECQ-LIKE DNA HELICASE BLM"/>
    <property type="match status" value="1"/>
</dbReference>
<keyword evidence="5" id="KW-0067">ATP-binding</keyword>
<dbReference type="InterPro" id="IPR011545">
    <property type="entry name" value="DEAD/DEAH_box_helicase_dom"/>
</dbReference>
<dbReference type="AlphaFoldDB" id="A0A6J8CWQ5"/>
<evidence type="ECO:0000256" key="3">
    <source>
        <dbReference type="ARBA" id="ARBA00022801"/>
    </source>
</evidence>
<dbReference type="InterPro" id="IPR001650">
    <property type="entry name" value="Helicase_C-like"/>
</dbReference>
<dbReference type="GO" id="GO:0005524">
    <property type="term" value="F:ATP binding"/>
    <property type="evidence" value="ECO:0007669"/>
    <property type="project" value="UniProtKB-KW"/>
</dbReference>
<evidence type="ECO:0000256" key="8">
    <source>
        <dbReference type="ARBA" id="ARBA00023242"/>
    </source>
</evidence>
<name>A0A6J8CWQ5_MYTCO</name>
<dbReference type="GO" id="GO:0003677">
    <property type="term" value="F:DNA binding"/>
    <property type="evidence" value="ECO:0007669"/>
    <property type="project" value="UniProtKB-KW"/>
</dbReference>
<evidence type="ECO:0000256" key="6">
    <source>
        <dbReference type="ARBA" id="ARBA00023125"/>
    </source>
</evidence>
<evidence type="ECO:0000256" key="4">
    <source>
        <dbReference type="ARBA" id="ARBA00022806"/>
    </source>
</evidence>
<dbReference type="GO" id="GO:0005634">
    <property type="term" value="C:nucleus"/>
    <property type="evidence" value="ECO:0007669"/>
    <property type="project" value="TreeGrafter"/>
</dbReference>
<dbReference type="Proteomes" id="UP000507470">
    <property type="component" value="Unassembled WGS sequence"/>
</dbReference>
<evidence type="ECO:0000259" key="12">
    <source>
        <dbReference type="PROSITE" id="PS51192"/>
    </source>
</evidence>
<evidence type="ECO:0000259" key="13">
    <source>
        <dbReference type="PROSITE" id="PS51194"/>
    </source>
</evidence>
<dbReference type="EC" id="5.6.2.4" evidence="10"/>
<feature type="domain" description="Helicase ATP-binding" evidence="12">
    <location>
        <begin position="22"/>
        <end position="197"/>
    </location>
</feature>
<evidence type="ECO:0000256" key="10">
    <source>
        <dbReference type="ARBA" id="ARBA00034808"/>
    </source>
</evidence>
<evidence type="ECO:0000256" key="2">
    <source>
        <dbReference type="ARBA" id="ARBA00022741"/>
    </source>
</evidence>
<dbReference type="SUPFAM" id="SSF52540">
    <property type="entry name" value="P-loop containing nucleoside triphosphate hydrolases"/>
    <property type="match status" value="1"/>
</dbReference>
<keyword evidence="8" id="KW-0539">Nucleus</keyword>
<protein>
    <recommendedName>
        <fullName evidence="10">DNA 3'-5' helicase</fullName>
        <ecNumber evidence="10">5.6.2.4</ecNumber>
    </recommendedName>
    <alternativeName>
        <fullName evidence="11">DNA 3'-5' helicase BLM</fullName>
    </alternativeName>
</protein>
<dbReference type="GO" id="GO:0000724">
    <property type="term" value="P:double-strand break repair via homologous recombination"/>
    <property type="evidence" value="ECO:0007669"/>
    <property type="project" value="TreeGrafter"/>
</dbReference>
<evidence type="ECO:0000313" key="14">
    <source>
        <dbReference type="EMBL" id="CAC5399857.1"/>
    </source>
</evidence>
<dbReference type="EMBL" id="CACVKT020006109">
    <property type="protein sequence ID" value="CAC5399857.1"/>
    <property type="molecule type" value="Genomic_DNA"/>
</dbReference>
<organism evidence="14 15">
    <name type="scientific">Mytilus coruscus</name>
    <name type="common">Sea mussel</name>
    <dbReference type="NCBI Taxonomy" id="42192"/>
    <lineage>
        <taxon>Eukaryota</taxon>
        <taxon>Metazoa</taxon>
        <taxon>Spiralia</taxon>
        <taxon>Lophotrochozoa</taxon>
        <taxon>Mollusca</taxon>
        <taxon>Bivalvia</taxon>
        <taxon>Autobranchia</taxon>
        <taxon>Pteriomorphia</taxon>
        <taxon>Mytilida</taxon>
        <taxon>Mytiloidea</taxon>
        <taxon>Mytilidae</taxon>
        <taxon>Mytilinae</taxon>
        <taxon>Mytilus</taxon>
    </lineage>
</organism>
<sequence>MAASIENKQLNFELKEHQKSAIAYLLEGNDVFVVLPTGYGKTVIYSILPELFRKVKKNDNSVVLVVSPLVALMRDQKEQFLKQGIESVYLGEKLDKEICKKVCDGLIPILLMSPESLFSGVWRETLSLPVYQKCISAVVIDEAHCVEEWGKEFRKDYSRLGELRSILPNAVMLALTATATQQSRKEIACYLQMQHYKLVLSSCDRSNIFYFCQEAPYSLTETFTWLISVIQLKGVSTPKTIIYCRNIKACSQIYALFLDKLGTDHSYCGQPSSKNCLFAMFHHATMDKNKRNILDNFFKSDCKTRVIIATTAFGMGINVSDIRYVIHWGAPRSLNGFMQESGRAGRDGNAAFSIVYYHNMNISVSATNVPMHDYCKLKLCRRQFLIMHFTPEESKTGKIIHQCCDICSKLCSCSDCNINSFGFILDKEDHTMASMCDESDKQYRNVTTQQRVQIKTALNELLYDMISNYDCTLINSDVITGLSEKIICEIVNNVHYIYDFGDIYQVFIYDKKLTDTVLTIINNVL</sequence>
<dbReference type="GO" id="GO:0005694">
    <property type="term" value="C:chromosome"/>
    <property type="evidence" value="ECO:0007669"/>
    <property type="project" value="TreeGrafter"/>
</dbReference>
<comment type="similarity">
    <text evidence="1">Belongs to the helicase family. RecQ subfamily.</text>
</comment>
<reference evidence="14 15" key="1">
    <citation type="submission" date="2020-06" db="EMBL/GenBank/DDBJ databases">
        <authorList>
            <person name="Li R."/>
            <person name="Bekaert M."/>
        </authorList>
    </citation>
    <scope>NUCLEOTIDE SEQUENCE [LARGE SCALE GENOMIC DNA]</scope>
    <source>
        <strain evidence="15">wild</strain>
    </source>
</reference>
<dbReference type="NCBIfam" id="TIGR00614">
    <property type="entry name" value="recQ_fam"/>
    <property type="match status" value="1"/>
</dbReference>
<keyword evidence="3 14" id="KW-0378">Hydrolase</keyword>
<dbReference type="GO" id="GO:0016787">
    <property type="term" value="F:hydrolase activity"/>
    <property type="evidence" value="ECO:0007669"/>
    <property type="project" value="UniProtKB-KW"/>
</dbReference>
<evidence type="ECO:0000256" key="9">
    <source>
        <dbReference type="ARBA" id="ARBA00034617"/>
    </source>
</evidence>
<dbReference type="PANTHER" id="PTHR13710">
    <property type="entry name" value="DNA HELICASE RECQ FAMILY MEMBER"/>
    <property type="match status" value="1"/>
</dbReference>
<evidence type="ECO:0000256" key="1">
    <source>
        <dbReference type="ARBA" id="ARBA00005446"/>
    </source>
</evidence>
<dbReference type="InterPro" id="IPR004589">
    <property type="entry name" value="DNA_helicase_ATP-dep_RecQ"/>
</dbReference>
<dbReference type="SMART" id="SM00490">
    <property type="entry name" value="HELICc"/>
    <property type="match status" value="1"/>
</dbReference>
<gene>
    <name evidence="14" type="ORF">MCOR_34089</name>
</gene>
<dbReference type="PROSITE" id="PS51194">
    <property type="entry name" value="HELICASE_CTER"/>
    <property type="match status" value="1"/>
</dbReference>
<evidence type="ECO:0000256" key="11">
    <source>
        <dbReference type="ARBA" id="ARBA00044542"/>
    </source>
</evidence>
<evidence type="ECO:0000256" key="7">
    <source>
        <dbReference type="ARBA" id="ARBA00023235"/>
    </source>
</evidence>
<proteinExistence type="inferred from homology"/>
<dbReference type="GO" id="GO:0005737">
    <property type="term" value="C:cytoplasm"/>
    <property type="evidence" value="ECO:0007669"/>
    <property type="project" value="TreeGrafter"/>
</dbReference>
<keyword evidence="15" id="KW-1185">Reference proteome</keyword>
<dbReference type="InterPro" id="IPR002464">
    <property type="entry name" value="DNA/RNA_helicase_DEAH_CS"/>
</dbReference>
<dbReference type="PROSITE" id="PS00690">
    <property type="entry name" value="DEAH_ATP_HELICASE"/>
    <property type="match status" value="1"/>
</dbReference>
<evidence type="ECO:0000256" key="5">
    <source>
        <dbReference type="ARBA" id="ARBA00022840"/>
    </source>
</evidence>
<keyword evidence="7" id="KW-0413">Isomerase</keyword>
<dbReference type="Pfam" id="PF00270">
    <property type="entry name" value="DEAD"/>
    <property type="match status" value="1"/>
</dbReference>
<dbReference type="PROSITE" id="PS51192">
    <property type="entry name" value="HELICASE_ATP_BIND_1"/>
    <property type="match status" value="1"/>
</dbReference>
<keyword evidence="4" id="KW-0347">Helicase</keyword>